<organism evidence="6 7">
    <name type="scientific">Halomicrobium mukohataei</name>
    <dbReference type="NCBI Taxonomy" id="57705"/>
    <lineage>
        <taxon>Archaea</taxon>
        <taxon>Methanobacteriati</taxon>
        <taxon>Methanobacteriota</taxon>
        <taxon>Stenosarchaea group</taxon>
        <taxon>Halobacteria</taxon>
        <taxon>Halobacteriales</taxon>
        <taxon>Haloarculaceae</taxon>
        <taxon>Halomicrobium</taxon>
    </lineage>
</organism>
<comment type="similarity">
    <text evidence="1">Belongs to the glycosyltransferase 2 family.</text>
</comment>
<evidence type="ECO:0000256" key="1">
    <source>
        <dbReference type="ARBA" id="ARBA00006739"/>
    </source>
</evidence>
<dbReference type="AlphaFoldDB" id="A0A4D6KH50"/>
<keyword evidence="2" id="KW-0328">Glycosyltransferase</keyword>
<feature type="compositionally biased region" description="Basic and acidic residues" evidence="4">
    <location>
        <begin position="270"/>
        <end position="279"/>
    </location>
</feature>
<accession>A0A4D6KH50</accession>
<feature type="domain" description="Glycosyltransferase 2-like" evidence="5">
    <location>
        <begin position="4"/>
        <end position="110"/>
    </location>
</feature>
<dbReference type="DNASU" id="8412758"/>
<dbReference type="Proteomes" id="UP000297053">
    <property type="component" value="Chromosome"/>
</dbReference>
<gene>
    <name evidence="6" type="ORF">E5139_03255</name>
</gene>
<evidence type="ECO:0000256" key="4">
    <source>
        <dbReference type="SAM" id="MobiDB-lite"/>
    </source>
</evidence>
<dbReference type="Gene3D" id="3.90.550.10">
    <property type="entry name" value="Spore Coat Polysaccharide Biosynthesis Protein SpsA, Chain A"/>
    <property type="match status" value="1"/>
</dbReference>
<evidence type="ECO:0000313" key="6">
    <source>
        <dbReference type="EMBL" id="QCD64706.1"/>
    </source>
</evidence>
<sequence length="306" mass="33264">MNLSVVVPTLNGREELSRCLDTLTAHVPDAETIVVNGPSADGTTGMVRARDDVEVLVEIADRTINTARNAGIDRATGDAVALLDRSFSVEDGWLDAVTDALADAAVVTGPTHRKLPAGMTTEAPEERTIAGRDVTYFNPGNVAFASHVLDELDGFDEYLDIGGSRDLAHRLAESDHEVTWESAMCVRSEFEADGGIRQKDWHAKYRSLTYRLVKNYGVRPTVARRVVAHAGRDAVDSLLDVIRGEADPSQWLGTGRRVLRGTALGGKDGVTARRHDAPPRRNPNGRSARRDRAVEVYDDRDDGPTA</sequence>
<dbReference type="SUPFAM" id="SSF53448">
    <property type="entry name" value="Nucleotide-diphospho-sugar transferases"/>
    <property type="match status" value="1"/>
</dbReference>
<name>A0A4D6KH50_9EURY</name>
<keyword evidence="3 6" id="KW-0808">Transferase</keyword>
<evidence type="ECO:0000313" key="7">
    <source>
        <dbReference type="Proteomes" id="UP000297053"/>
    </source>
</evidence>
<proteinExistence type="inferred from homology"/>
<dbReference type="InterPro" id="IPR029044">
    <property type="entry name" value="Nucleotide-diphossugar_trans"/>
</dbReference>
<reference evidence="6 7" key="2">
    <citation type="submission" date="2019-04" db="EMBL/GenBank/DDBJ databases">
        <authorList>
            <person name="Yang S."/>
            <person name="Wei W."/>
        </authorList>
    </citation>
    <scope>NUCLEOTIDE SEQUENCE [LARGE SCALE GENOMIC DNA]</scope>
    <source>
        <strain evidence="7">ZP60</strain>
    </source>
</reference>
<dbReference type="PANTHER" id="PTHR43179">
    <property type="entry name" value="RHAMNOSYLTRANSFERASE WBBL"/>
    <property type="match status" value="1"/>
</dbReference>
<evidence type="ECO:0000256" key="3">
    <source>
        <dbReference type="ARBA" id="ARBA00022679"/>
    </source>
</evidence>
<dbReference type="GO" id="GO:0016757">
    <property type="term" value="F:glycosyltransferase activity"/>
    <property type="evidence" value="ECO:0007669"/>
    <property type="project" value="UniProtKB-KW"/>
</dbReference>
<dbReference type="OMA" id="RDCAHRV"/>
<dbReference type="PANTHER" id="PTHR43179:SF12">
    <property type="entry name" value="GALACTOFURANOSYLTRANSFERASE GLFT2"/>
    <property type="match status" value="1"/>
</dbReference>
<reference evidence="6 7" key="1">
    <citation type="submission" date="2019-04" db="EMBL/GenBank/DDBJ databases">
        <title>Complete genome sequence of Arthrobacter sp. ZXY-2 associated with effective atrazine degradation and salt adaptation.</title>
        <authorList>
            <person name="Zhao X."/>
        </authorList>
    </citation>
    <scope>NUCLEOTIDE SEQUENCE [LARGE SCALE GENOMIC DNA]</scope>
    <source>
        <strain evidence="7">ZP60</strain>
    </source>
</reference>
<feature type="compositionally biased region" description="Basic and acidic residues" evidence="4">
    <location>
        <begin position="288"/>
        <end position="297"/>
    </location>
</feature>
<dbReference type="InterPro" id="IPR001173">
    <property type="entry name" value="Glyco_trans_2-like"/>
</dbReference>
<feature type="region of interest" description="Disordered" evidence="4">
    <location>
        <begin position="262"/>
        <end position="306"/>
    </location>
</feature>
<dbReference type="Pfam" id="PF00535">
    <property type="entry name" value="Glycos_transf_2"/>
    <property type="match status" value="1"/>
</dbReference>
<dbReference type="KEGG" id="halz:E5139_03255"/>
<protein>
    <submittedName>
        <fullName evidence="6">Glycosyltransferase</fullName>
    </submittedName>
</protein>
<dbReference type="RefSeq" id="WP_015764150.1">
    <property type="nucleotide sequence ID" value="NZ_CP039375.1"/>
</dbReference>
<dbReference type="EMBL" id="CP039375">
    <property type="protein sequence ID" value="QCD64706.1"/>
    <property type="molecule type" value="Genomic_DNA"/>
</dbReference>
<dbReference type="GeneID" id="42177922"/>
<evidence type="ECO:0000259" key="5">
    <source>
        <dbReference type="Pfam" id="PF00535"/>
    </source>
</evidence>
<evidence type="ECO:0000256" key="2">
    <source>
        <dbReference type="ARBA" id="ARBA00022676"/>
    </source>
</evidence>